<keyword evidence="3" id="KW-1185">Reference proteome</keyword>
<reference evidence="3" key="1">
    <citation type="journal article" date="2019" name="Int. J. Syst. Evol. Microbiol.">
        <title>The Global Catalogue of Microorganisms (GCM) 10K type strain sequencing project: providing services to taxonomists for standard genome sequencing and annotation.</title>
        <authorList>
            <consortium name="The Broad Institute Genomics Platform"/>
            <consortium name="The Broad Institute Genome Sequencing Center for Infectious Disease"/>
            <person name="Wu L."/>
            <person name="Ma J."/>
        </authorList>
    </citation>
    <scope>NUCLEOTIDE SEQUENCE [LARGE SCALE GENOMIC DNA]</scope>
    <source>
        <strain evidence="3">CCUG 60742</strain>
    </source>
</reference>
<proteinExistence type="predicted"/>
<dbReference type="Proteomes" id="UP001597073">
    <property type="component" value="Unassembled WGS sequence"/>
</dbReference>
<dbReference type="NCBIfam" id="NF041635">
    <property type="entry name" value="STM3941_fam"/>
    <property type="match status" value="1"/>
</dbReference>
<evidence type="ECO:0000256" key="1">
    <source>
        <dbReference type="SAM" id="Phobius"/>
    </source>
</evidence>
<feature type="transmembrane region" description="Helical" evidence="1">
    <location>
        <begin position="48"/>
        <end position="69"/>
    </location>
</feature>
<sequence>MNQDANGINEIPLSKIKMIMLLIGSVLFVAAGIWFIKNPEIFRRSPTLITIIGYLSIVFFGIGVLFIVNKLFDTRPGFVIDANGIVDNSSMFSVGFIPWADITGLSIIHVNRQKLIMVKVEDVEGYIHRQPNALARRTASMNYRMYGSPVSISAVTLKCSFEDLYRMIDNGWKASGFAK</sequence>
<protein>
    <submittedName>
        <fullName evidence="2">STM3941 family protein</fullName>
    </submittedName>
</protein>
<evidence type="ECO:0000313" key="2">
    <source>
        <dbReference type="EMBL" id="MFD0765678.1"/>
    </source>
</evidence>
<dbReference type="RefSeq" id="WP_377142915.1">
    <property type="nucleotide sequence ID" value="NZ_JBHTIA010000008.1"/>
</dbReference>
<name>A0ABW2ZHK6_9SPHI</name>
<keyword evidence="1" id="KW-1133">Transmembrane helix</keyword>
<gene>
    <name evidence="2" type="ORF">ACFQZI_12510</name>
</gene>
<organism evidence="2 3">
    <name type="scientific">Mucilaginibacter lutimaris</name>
    <dbReference type="NCBI Taxonomy" id="931629"/>
    <lineage>
        <taxon>Bacteria</taxon>
        <taxon>Pseudomonadati</taxon>
        <taxon>Bacteroidota</taxon>
        <taxon>Sphingobacteriia</taxon>
        <taxon>Sphingobacteriales</taxon>
        <taxon>Sphingobacteriaceae</taxon>
        <taxon>Mucilaginibacter</taxon>
    </lineage>
</organism>
<keyword evidence="1" id="KW-0472">Membrane</keyword>
<dbReference type="InterPro" id="IPR048136">
    <property type="entry name" value="STM3941-like"/>
</dbReference>
<dbReference type="EMBL" id="JBHTIA010000008">
    <property type="protein sequence ID" value="MFD0765678.1"/>
    <property type="molecule type" value="Genomic_DNA"/>
</dbReference>
<comment type="caution">
    <text evidence="2">The sequence shown here is derived from an EMBL/GenBank/DDBJ whole genome shotgun (WGS) entry which is preliminary data.</text>
</comment>
<accession>A0ABW2ZHK6</accession>
<feature type="transmembrane region" description="Helical" evidence="1">
    <location>
        <begin position="16"/>
        <end position="36"/>
    </location>
</feature>
<keyword evidence="1" id="KW-0812">Transmembrane</keyword>
<evidence type="ECO:0000313" key="3">
    <source>
        <dbReference type="Proteomes" id="UP001597073"/>
    </source>
</evidence>